<keyword evidence="2" id="KW-0472">Membrane</keyword>
<feature type="compositionally biased region" description="Low complexity" evidence="1">
    <location>
        <begin position="327"/>
        <end position="336"/>
    </location>
</feature>
<keyword evidence="4" id="KW-1185">Reference proteome</keyword>
<protein>
    <recommendedName>
        <fullName evidence="5">Colicin transporter</fullName>
    </recommendedName>
</protein>
<feature type="region of interest" description="Disordered" evidence="1">
    <location>
        <begin position="1"/>
        <end position="32"/>
    </location>
</feature>
<feature type="transmembrane region" description="Helical" evidence="2">
    <location>
        <begin position="67"/>
        <end position="88"/>
    </location>
</feature>
<accession>A0A087EBE6</accession>
<dbReference type="STRING" id="356829.BITS_1627"/>
<dbReference type="Proteomes" id="UP000029080">
    <property type="component" value="Unassembled WGS sequence"/>
</dbReference>
<dbReference type="EMBL" id="JGZU01000016">
    <property type="protein sequence ID" value="KFJ05097.1"/>
    <property type="molecule type" value="Genomic_DNA"/>
</dbReference>
<evidence type="ECO:0000313" key="3">
    <source>
        <dbReference type="EMBL" id="KFJ05097.1"/>
    </source>
</evidence>
<keyword evidence="2" id="KW-1133">Transmembrane helix</keyword>
<keyword evidence="2" id="KW-0812">Transmembrane</keyword>
<evidence type="ECO:0000313" key="4">
    <source>
        <dbReference type="Proteomes" id="UP000029080"/>
    </source>
</evidence>
<feature type="region of interest" description="Disordered" evidence="1">
    <location>
        <begin position="298"/>
        <end position="338"/>
    </location>
</feature>
<feature type="compositionally biased region" description="Low complexity" evidence="1">
    <location>
        <begin position="298"/>
        <end position="319"/>
    </location>
</feature>
<evidence type="ECO:0000256" key="2">
    <source>
        <dbReference type="SAM" id="Phobius"/>
    </source>
</evidence>
<evidence type="ECO:0000256" key="1">
    <source>
        <dbReference type="SAM" id="MobiDB-lite"/>
    </source>
</evidence>
<name>A0A087EBE6_9BIFI</name>
<dbReference type="OrthoDB" id="3240618at2"/>
<reference evidence="3 4" key="1">
    <citation type="submission" date="2014-03" db="EMBL/GenBank/DDBJ databases">
        <title>Genomics of Bifidobacteria.</title>
        <authorList>
            <person name="Ventura M."/>
            <person name="Milani C."/>
            <person name="Lugli G.A."/>
        </authorList>
    </citation>
    <scope>NUCLEOTIDE SEQUENCE [LARGE SCALE GENOMIC DNA]</scope>
    <source>
        <strain evidence="3 4">JCM 13495</strain>
    </source>
</reference>
<dbReference type="AlphaFoldDB" id="A0A087EBE6"/>
<evidence type="ECO:0008006" key="5">
    <source>
        <dbReference type="Google" id="ProtNLM"/>
    </source>
</evidence>
<dbReference type="eggNOG" id="ENOG502ZIJN">
    <property type="taxonomic scope" value="Bacteria"/>
</dbReference>
<gene>
    <name evidence="3" type="ORF">BITS_1627</name>
</gene>
<comment type="caution">
    <text evidence="3">The sequence shown here is derived from an EMBL/GenBank/DDBJ whole genome shotgun (WGS) entry which is preliminary data.</text>
</comment>
<dbReference type="RefSeq" id="WP_044259727.1">
    <property type="nucleotide sequence ID" value="NZ_JGZU01000016.1"/>
</dbReference>
<sequence>MGRNENGKRVWVFDPANNTDRDAGNHRGRPIQAPGWAVNAVSGWADRTDVPAGPEGSGSRRPRRVRMWMVVVAVVCVLAVVSAGLAVWQAVRVRGAMESCGASRSGVLELADGLASAVDGGDVREALSVTADQVEDPDAVTALAAAADDARLEVGVPACEVSWFDLHPDRASDGIEAAMDMVRARSSALDAAVSAVLRSRDAKILADAKTSLQTKTDQADALLADSDGRVQDNAVRDALRKAIDQANTLLGGDEVTVDDLRAAGQAIDQATTAVNDSIKAKQDADAAAEAQAAQQSYTPSYSGGGSYVPQQSYTPSYSGSSGGSSGGSSVNSSSGGDLELGVGQKPIGSCVPGQYCPDRMIRCVDRLRRPLILNRRPPRFSVVLFGVSVFRCDSPCLLSSALSACRVFQWFRRPGRPGD</sequence>
<organism evidence="3 4">
    <name type="scientific">Bifidobacterium tsurumiense</name>
    <dbReference type="NCBI Taxonomy" id="356829"/>
    <lineage>
        <taxon>Bacteria</taxon>
        <taxon>Bacillati</taxon>
        <taxon>Actinomycetota</taxon>
        <taxon>Actinomycetes</taxon>
        <taxon>Bifidobacteriales</taxon>
        <taxon>Bifidobacteriaceae</taxon>
        <taxon>Bifidobacterium</taxon>
    </lineage>
</organism>
<proteinExistence type="predicted"/>